<protein>
    <recommendedName>
        <fullName evidence="3">Response regulatory domain-containing protein</fullName>
    </recommendedName>
</protein>
<dbReference type="Proteomes" id="UP001595583">
    <property type="component" value="Unassembled WGS sequence"/>
</dbReference>
<evidence type="ECO:0000313" key="1">
    <source>
        <dbReference type="EMBL" id="MFC3208980.1"/>
    </source>
</evidence>
<name>A0ABV7KFB6_9HYPH</name>
<dbReference type="SUPFAM" id="SSF52172">
    <property type="entry name" value="CheY-like"/>
    <property type="match status" value="1"/>
</dbReference>
<accession>A0ABV7KFB6</accession>
<keyword evidence="2" id="KW-1185">Reference proteome</keyword>
<dbReference type="EMBL" id="JBHRTK010000031">
    <property type="protein sequence ID" value="MFC3208980.1"/>
    <property type="molecule type" value="Genomic_DNA"/>
</dbReference>
<sequence length="113" mass="12499">MAQVIVVTPDVAFRHSLTFILESGGVAVLAYDTLGSAFRSPQVKHVGCAVVDDEAIHDWQYAQELFTSFRHPVILLIDQYRSPQEVPYARCLAKPFLGEPLLQAVQDAIADES</sequence>
<reference evidence="2" key="1">
    <citation type="journal article" date="2019" name="Int. J. Syst. Evol. Microbiol.">
        <title>The Global Catalogue of Microorganisms (GCM) 10K type strain sequencing project: providing services to taxonomists for standard genome sequencing and annotation.</title>
        <authorList>
            <consortium name="The Broad Institute Genomics Platform"/>
            <consortium name="The Broad Institute Genome Sequencing Center for Infectious Disease"/>
            <person name="Wu L."/>
            <person name="Ma J."/>
        </authorList>
    </citation>
    <scope>NUCLEOTIDE SEQUENCE [LARGE SCALE GENOMIC DNA]</scope>
    <source>
        <strain evidence="2">KCTC 52165</strain>
    </source>
</reference>
<gene>
    <name evidence="1" type="ORF">ACFOHJ_22415</name>
</gene>
<proteinExistence type="predicted"/>
<organism evidence="1 2">
    <name type="scientific">Aquamicrobium soli</name>
    <dbReference type="NCBI Taxonomy" id="1811518"/>
    <lineage>
        <taxon>Bacteria</taxon>
        <taxon>Pseudomonadati</taxon>
        <taxon>Pseudomonadota</taxon>
        <taxon>Alphaproteobacteria</taxon>
        <taxon>Hyphomicrobiales</taxon>
        <taxon>Phyllobacteriaceae</taxon>
        <taxon>Aquamicrobium</taxon>
    </lineage>
</organism>
<comment type="caution">
    <text evidence="1">The sequence shown here is derived from an EMBL/GenBank/DDBJ whole genome shotgun (WGS) entry which is preliminary data.</text>
</comment>
<dbReference type="RefSeq" id="WP_378224996.1">
    <property type="nucleotide sequence ID" value="NZ_JBHRTK010000031.1"/>
</dbReference>
<dbReference type="InterPro" id="IPR011006">
    <property type="entry name" value="CheY-like_superfamily"/>
</dbReference>
<evidence type="ECO:0000313" key="2">
    <source>
        <dbReference type="Proteomes" id="UP001595583"/>
    </source>
</evidence>
<evidence type="ECO:0008006" key="3">
    <source>
        <dbReference type="Google" id="ProtNLM"/>
    </source>
</evidence>